<organism evidence="3 4">
    <name type="scientific">Pontibacter saemangeumensis</name>
    <dbReference type="NCBI Taxonomy" id="1084525"/>
    <lineage>
        <taxon>Bacteria</taxon>
        <taxon>Pseudomonadati</taxon>
        <taxon>Bacteroidota</taxon>
        <taxon>Cytophagia</taxon>
        <taxon>Cytophagales</taxon>
        <taxon>Hymenobacteraceae</taxon>
        <taxon>Pontibacter</taxon>
    </lineage>
</organism>
<comment type="similarity">
    <text evidence="1">Belongs to the initiator RepB protein family.</text>
</comment>
<accession>A0ABP8LKM9</accession>
<evidence type="ECO:0000259" key="2">
    <source>
        <dbReference type="Pfam" id="PF01051"/>
    </source>
</evidence>
<dbReference type="Pfam" id="PF01051">
    <property type="entry name" value="Rep3_N"/>
    <property type="match status" value="1"/>
</dbReference>
<dbReference type="Pfam" id="PF21205">
    <property type="entry name" value="Rep3_C"/>
    <property type="match status" value="1"/>
</dbReference>
<evidence type="ECO:0000313" key="4">
    <source>
        <dbReference type="Proteomes" id="UP001500552"/>
    </source>
</evidence>
<reference evidence="4" key="1">
    <citation type="journal article" date="2019" name="Int. J. Syst. Evol. Microbiol.">
        <title>The Global Catalogue of Microorganisms (GCM) 10K type strain sequencing project: providing services to taxonomists for standard genome sequencing and annotation.</title>
        <authorList>
            <consortium name="The Broad Institute Genomics Platform"/>
            <consortium name="The Broad Institute Genome Sequencing Center for Infectious Disease"/>
            <person name="Wu L."/>
            <person name="Ma J."/>
        </authorList>
    </citation>
    <scope>NUCLEOTIDE SEQUENCE [LARGE SCALE GENOMIC DNA]</scope>
    <source>
        <strain evidence="4">JCM 17926</strain>
    </source>
</reference>
<dbReference type="InterPro" id="IPR036390">
    <property type="entry name" value="WH_DNA-bd_sf"/>
</dbReference>
<dbReference type="InterPro" id="IPR000525">
    <property type="entry name" value="Initiator_Rep_WH1"/>
</dbReference>
<dbReference type="Proteomes" id="UP001500552">
    <property type="component" value="Unassembled WGS sequence"/>
</dbReference>
<evidence type="ECO:0000256" key="1">
    <source>
        <dbReference type="ARBA" id="ARBA00038283"/>
    </source>
</evidence>
<dbReference type="InterPro" id="IPR036388">
    <property type="entry name" value="WH-like_DNA-bd_sf"/>
</dbReference>
<name>A0ABP8LKM9_9BACT</name>
<keyword evidence="4" id="KW-1185">Reference proteome</keyword>
<comment type="caution">
    <text evidence="3">The sequence shown here is derived from an EMBL/GenBank/DDBJ whole genome shotgun (WGS) entry which is preliminary data.</text>
</comment>
<sequence>MRPQAPTLDYMDDQLSMFPSGPEGIMIPAHATPIQLRGDAQVALSNFLLNGQFHLNYIEWRLFFAMLSCIEEGDTEFKDYFIRVQDIIELADLKSGSHLYEEVSKNIKSLMSHVVEWEEGPNTTRYAQLVTDATYYKKQGIVKITPHPDMKPHLLQLRKEFTQAQLKQCIRFSSTYTSRIYMLLKQFDSPKAGYRIMSVTEFRFKLGLDYTQKLSKGKEVHYNLYPKYSDIRRWVLVPAQHEIAKTDIPFEFTPIKTGRKVTAIRFTLLKGKRLRPAPEGGPAEPPELTERQAMAYARLAKFRFTDHQIRRILQNGSLTDINKACYEVENTNFNKLGHPIENKTAYAYGIFKKKFGLD</sequence>
<dbReference type="Gene3D" id="1.10.10.10">
    <property type="entry name" value="Winged helix-like DNA-binding domain superfamily/Winged helix DNA-binding domain"/>
    <property type="match status" value="2"/>
</dbReference>
<dbReference type="SUPFAM" id="SSF46785">
    <property type="entry name" value="Winged helix' DNA-binding domain"/>
    <property type="match status" value="2"/>
</dbReference>
<feature type="domain" description="Initiator Rep protein WH1" evidence="2">
    <location>
        <begin position="42"/>
        <end position="185"/>
    </location>
</feature>
<dbReference type="EMBL" id="BAABHC010000010">
    <property type="protein sequence ID" value="GAA4431500.1"/>
    <property type="molecule type" value="Genomic_DNA"/>
</dbReference>
<proteinExistence type="inferred from homology"/>
<protein>
    <recommendedName>
        <fullName evidence="2">Initiator Rep protein WH1 domain-containing protein</fullName>
    </recommendedName>
</protein>
<gene>
    <name evidence="3" type="ORF">GCM10023188_19100</name>
</gene>
<evidence type="ECO:0000313" key="3">
    <source>
        <dbReference type="EMBL" id="GAA4431500.1"/>
    </source>
</evidence>